<dbReference type="EMBL" id="CM047899">
    <property type="protein sequence ID" value="KAJ0101012.1"/>
    <property type="molecule type" value="Genomic_DNA"/>
</dbReference>
<gene>
    <name evidence="1" type="ORF">Patl1_06501</name>
</gene>
<comment type="caution">
    <text evidence="1">The sequence shown here is derived from an EMBL/GenBank/DDBJ whole genome shotgun (WGS) entry which is preliminary data.</text>
</comment>
<accession>A0ACC1BPK3</accession>
<evidence type="ECO:0000313" key="2">
    <source>
        <dbReference type="Proteomes" id="UP001164250"/>
    </source>
</evidence>
<evidence type="ECO:0000313" key="1">
    <source>
        <dbReference type="EMBL" id="KAJ0101012.1"/>
    </source>
</evidence>
<name>A0ACC1BPK3_9ROSI</name>
<reference evidence="2" key="1">
    <citation type="journal article" date="2023" name="G3 (Bethesda)">
        <title>Genome assembly and association tests identify interacting loci associated with vigor, precocity, and sex in interspecific pistachio rootstocks.</title>
        <authorList>
            <person name="Palmer W."/>
            <person name="Jacygrad E."/>
            <person name="Sagayaradj S."/>
            <person name="Cavanaugh K."/>
            <person name="Han R."/>
            <person name="Bertier L."/>
            <person name="Beede B."/>
            <person name="Kafkas S."/>
            <person name="Golino D."/>
            <person name="Preece J."/>
            <person name="Michelmore R."/>
        </authorList>
    </citation>
    <scope>NUCLEOTIDE SEQUENCE [LARGE SCALE GENOMIC DNA]</scope>
</reference>
<sequence length="416" mass="46769">MENQRELQVQQRKGRRVMLFPLPLQGHLSPMLQLANILYNKGLSITIIHTNLNSPNPSNYPHFDLISFPDGFSEVEASTADGVAFVTRLNAVADSLKLPRIVLRTSNISSFLVFAAIPGLLREKDPQSEAPVPEFPPLRVKDLPPQSVAQYPDKFYQLFTLLASQTRASSGLIWNSCQELEQDAITALQQEFRIPIFTIGPFHKYFPAYSSSLLSQDQRCISWLDKQAPKSVIYVSFGSIVAINETEFLEIAWGLANSGVPFLWVVRPGSVHGAEWLEALPKGFLEMLDGRGHIVKWAPQQEVLAHPATGGFWTHNGWNSTLESICEGVPMICHPTFGDQPVIARNVSHIWRVGLHLEMRLEREEIARAIRRIILEAEGLEMRERIKCLKEQVDISLNGGSAYKSLESLITYIKSF</sequence>
<keyword evidence="2" id="KW-1185">Reference proteome</keyword>
<proteinExistence type="predicted"/>
<dbReference type="Proteomes" id="UP001164250">
    <property type="component" value="Chromosome 3"/>
</dbReference>
<organism evidence="1 2">
    <name type="scientific">Pistacia atlantica</name>
    <dbReference type="NCBI Taxonomy" id="434234"/>
    <lineage>
        <taxon>Eukaryota</taxon>
        <taxon>Viridiplantae</taxon>
        <taxon>Streptophyta</taxon>
        <taxon>Embryophyta</taxon>
        <taxon>Tracheophyta</taxon>
        <taxon>Spermatophyta</taxon>
        <taxon>Magnoliopsida</taxon>
        <taxon>eudicotyledons</taxon>
        <taxon>Gunneridae</taxon>
        <taxon>Pentapetalae</taxon>
        <taxon>rosids</taxon>
        <taxon>malvids</taxon>
        <taxon>Sapindales</taxon>
        <taxon>Anacardiaceae</taxon>
        <taxon>Pistacia</taxon>
    </lineage>
</organism>
<protein>
    <submittedName>
        <fullName evidence="1">Uncharacterized protein</fullName>
    </submittedName>
</protein>